<dbReference type="InterPro" id="IPR025364">
    <property type="entry name" value="DUF4268"/>
</dbReference>
<reference evidence="2 3" key="1">
    <citation type="submission" date="2023-01" db="EMBL/GenBank/DDBJ databases">
        <title>Novel species of the genus Asticcacaulis isolated from rivers.</title>
        <authorList>
            <person name="Lu H."/>
        </authorList>
    </citation>
    <scope>NUCLEOTIDE SEQUENCE [LARGE SCALE GENOMIC DNA]</scope>
    <source>
        <strain evidence="2 3">BYS171W</strain>
    </source>
</reference>
<dbReference type="InterPro" id="IPR011856">
    <property type="entry name" value="tRNA_endonuc-like_dom_sf"/>
</dbReference>
<name>A0ABT5HYD2_9CAUL</name>
<dbReference type="RefSeq" id="WP_272749598.1">
    <property type="nucleotide sequence ID" value="NZ_JAQQKX010000020.1"/>
</dbReference>
<dbReference type="EMBL" id="JAQQKX010000020">
    <property type="protein sequence ID" value="MDC7685090.1"/>
    <property type="molecule type" value="Genomic_DNA"/>
</dbReference>
<organism evidence="2 3">
    <name type="scientific">Asticcacaulis aquaticus</name>
    <dbReference type="NCBI Taxonomy" id="2984212"/>
    <lineage>
        <taxon>Bacteria</taxon>
        <taxon>Pseudomonadati</taxon>
        <taxon>Pseudomonadota</taxon>
        <taxon>Alphaproteobacteria</taxon>
        <taxon>Caulobacterales</taxon>
        <taxon>Caulobacteraceae</taxon>
        <taxon>Asticcacaulis</taxon>
    </lineage>
</organism>
<protein>
    <submittedName>
        <fullName evidence="2">DUF4268 domain-containing protein</fullName>
    </submittedName>
</protein>
<dbReference type="Pfam" id="PF14088">
    <property type="entry name" value="DUF4268"/>
    <property type="match status" value="1"/>
</dbReference>
<dbReference type="Proteomes" id="UP001214854">
    <property type="component" value="Unassembled WGS sequence"/>
</dbReference>
<feature type="domain" description="DUF4268" evidence="1">
    <location>
        <begin position="180"/>
        <end position="312"/>
    </location>
</feature>
<evidence type="ECO:0000313" key="2">
    <source>
        <dbReference type="EMBL" id="MDC7685090.1"/>
    </source>
</evidence>
<evidence type="ECO:0000259" key="1">
    <source>
        <dbReference type="Pfam" id="PF14088"/>
    </source>
</evidence>
<gene>
    <name evidence="2" type="ORF">PQU92_17530</name>
</gene>
<proteinExistence type="predicted"/>
<evidence type="ECO:0000313" key="3">
    <source>
        <dbReference type="Proteomes" id="UP001214854"/>
    </source>
</evidence>
<comment type="caution">
    <text evidence="2">The sequence shown here is derived from an EMBL/GenBank/DDBJ whole genome shotgun (WGS) entry which is preliminary data.</text>
</comment>
<sequence>MQLPKLGKLLILKAAEVWGNEPQIFTPWLSQNLELLSEALQIEELELKGTEVSAGDFRLDILAEDGEGFPVIIENQFGATDHKHLGQLISYVASLKNRATVVWVAERFKEDHRAAIDWLNSSTSEDYDFFAVEVEALKIGDSDPAPYFNVVAKPNNWARNVRAVSRQTSTGELASRHHMRISYWASFAEYLRAKNSKFQIRRQNKDHWFEFPIGRSGIVISSTITTKGRIGVELYLHKDPLKAGIRQLKADKTAIEQEFGEALDWQELLGKKASRIAVFKTDSDPSDENSYSELHDWMLDRMERFQRVFGQRVKQLNLELSDTSEDNVDPEDII</sequence>
<keyword evidence="3" id="KW-1185">Reference proteome</keyword>
<dbReference type="Gene3D" id="3.40.1350.10">
    <property type="match status" value="1"/>
</dbReference>
<accession>A0ABT5HYD2</accession>